<reference evidence="8" key="1">
    <citation type="submission" date="2017-05" db="EMBL/GenBank/DDBJ databases">
        <title>Complete and WGS of Bordetella genogroups.</title>
        <authorList>
            <person name="Spilker T."/>
            <person name="Lipuma J."/>
        </authorList>
    </citation>
    <scope>NUCLEOTIDE SEQUENCE [LARGE SCALE GENOMIC DNA]</scope>
    <source>
        <strain evidence="8">AU16122</strain>
    </source>
</reference>
<dbReference type="Gene3D" id="1.10.10.10">
    <property type="entry name" value="Winged helix-like DNA-binding domain superfamily/Winged helix DNA-binding domain"/>
    <property type="match status" value="1"/>
</dbReference>
<keyword evidence="3" id="KW-0238">DNA-binding</keyword>
<evidence type="ECO:0000256" key="5">
    <source>
        <dbReference type="SAM" id="MobiDB-lite"/>
    </source>
</evidence>
<dbReference type="GO" id="GO:0010628">
    <property type="term" value="P:positive regulation of gene expression"/>
    <property type="evidence" value="ECO:0007669"/>
    <property type="project" value="TreeGrafter"/>
</dbReference>
<protein>
    <submittedName>
        <fullName evidence="7">LysR family transcriptional regulator</fullName>
    </submittedName>
</protein>
<evidence type="ECO:0000259" key="6">
    <source>
        <dbReference type="PROSITE" id="PS50931"/>
    </source>
</evidence>
<dbReference type="AlphaFoldDB" id="A0A261S9H2"/>
<proteinExistence type="inferred from homology"/>
<dbReference type="PRINTS" id="PR00039">
    <property type="entry name" value="HTHLYSR"/>
</dbReference>
<dbReference type="GO" id="GO:0043565">
    <property type="term" value="F:sequence-specific DNA binding"/>
    <property type="evidence" value="ECO:0007669"/>
    <property type="project" value="TreeGrafter"/>
</dbReference>
<keyword evidence="8" id="KW-1185">Reference proteome</keyword>
<dbReference type="InterPro" id="IPR005119">
    <property type="entry name" value="LysR_subst-bd"/>
</dbReference>
<dbReference type="GO" id="GO:0003700">
    <property type="term" value="F:DNA-binding transcription factor activity"/>
    <property type="evidence" value="ECO:0007669"/>
    <property type="project" value="InterPro"/>
</dbReference>
<feature type="compositionally biased region" description="Basic and acidic residues" evidence="5">
    <location>
        <begin position="326"/>
        <end position="339"/>
    </location>
</feature>
<dbReference type="RefSeq" id="WP_094853044.1">
    <property type="nucleotide sequence ID" value="NZ_NEVM01000002.1"/>
</dbReference>
<accession>A0A261S9H2</accession>
<keyword evidence="4" id="KW-0804">Transcription</keyword>
<feature type="region of interest" description="Disordered" evidence="5">
    <location>
        <begin position="318"/>
        <end position="339"/>
    </location>
</feature>
<dbReference type="InterPro" id="IPR000847">
    <property type="entry name" value="LysR_HTH_N"/>
</dbReference>
<dbReference type="PANTHER" id="PTHR30427:SF1">
    <property type="entry name" value="TRANSCRIPTIONAL ACTIVATOR PROTEIN LYSR"/>
    <property type="match status" value="1"/>
</dbReference>
<dbReference type="Pfam" id="PF03466">
    <property type="entry name" value="LysR_substrate"/>
    <property type="match status" value="1"/>
</dbReference>
<gene>
    <name evidence="7" type="ORF">CAL29_10785</name>
</gene>
<dbReference type="SUPFAM" id="SSF46785">
    <property type="entry name" value="Winged helix' DNA-binding domain"/>
    <property type="match status" value="1"/>
</dbReference>
<dbReference type="SUPFAM" id="SSF53850">
    <property type="entry name" value="Periplasmic binding protein-like II"/>
    <property type="match status" value="1"/>
</dbReference>
<dbReference type="EMBL" id="NEVM01000002">
    <property type="protein sequence ID" value="OZI34038.1"/>
    <property type="molecule type" value="Genomic_DNA"/>
</dbReference>
<comment type="similarity">
    <text evidence="1">Belongs to the LysR transcriptional regulatory family.</text>
</comment>
<dbReference type="InterPro" id="IPR036388">
    <property type="entry name" value="WH-like_DNA-bd_sf"/>
</dbReference>
<dbReference type="OrthoDB" id="110033at2"/>
<dbReference type="Gene3D" id="3.40.190.10">
    <property type="entry name" value="Periplasmic binding protein-like II"/>
    <property type="match status" value="2"/>
</dbReference>
<name>A0A261S9H2_9BORD</name>
<keyword evidence="2" id="KW-0805">Transcription regulation</keyword>
<dbReference type="PANTHER" id="PTHR30427">
    <property type="entry name" value="TRANSCRIPTIONAL ACTIVATOR PROTEIN LYSR"/>
    <property type="match status" value="1"/>
</dbReference>
<comment type="caution">
    <text evidence="7">The sequence shown here is derived from an EMBL/GenBank/DDBJ whole genome shotgun (WGS) entry which is preliminary data.</text>
</comment>
<evidence type="ECO:0000256" key="1">
    <source>
        <dbReference type="ARBA" id="ARBA00009437"/>
    </source>
</evidence>
<dbReference type="Proteomes" id="UP000216020">
    <property type="component" value="Unassembled WGS sequence"/>
</dbReference>
<dbReference type="PROSITE" id="PS50931">
    <property type="entry name" value="HTH_LYSR"/>
    <property type="match status" value="1"/>
</dbReference>
<dbReference type="Pfam" id="PF00126">
    <property type="entry name" value="HTH_1"/>
    <property type="match status" value="1"/>
</dbReference>
<evidence type="ECO:0000256" key="3">
    <source>
        <dbReference type="ARBA" id="ARBA00023125"/>
    </source>
</evidence>
<organism evidence="7 8">
    <name type="scientific">Bordetella genomosp. 10</name>
    <dbReference type="NCBI Taxonomy" id="1416804"/>
    <lineage>
        <taxon>Bacteria</taxon>
        <taxon>Pseudomonadati</taxon>
        <taxon>Pseudomonadota</taxon>
        <taxon>Betaproteobacteria</taxon>
        <taxon>Burkholderiales</taxon>
        <taxon>Alcaligenaceae</taxon>
        <taxon>Bordetella</taxon>
    </lineage>
</organism>
<feature type="domain" description="HTH lysR-type" evidence="6">
    <location>
        <begin position="1"/>
        <end position="58"/>
    </location>
</feature>
<dbReference type="InterPro" id="IPR036390">
    <property type="entry name" value="WH_DNA-bd_sf"/>
</dbReference>
<evidence type="ECO:0000256" key="2">
    <source>
        <dbReference type="ARBA" id="ARBA00023015"/>
    </source>
</evidence>
<sequence length="339" mass="36379">MELRQLEAFAATMSAGSVSGAARLLGRSQPVISRLIQELEAEIGYALFVRSGPRVTPTEQGFLLLDEVQRGLNGLRAVRERAAEIGQGRPRPLRLITTNALAVGLLPMALARLGERHPASAQASISIRSAVSEAVVHAVLGGTAHWGASSLPLEHKGLNVHWIGQAPCVLALPADDPLARLSVVPLAKLAGRRIITMANRYRLRHRLDRGWGEAGLGERAPLIETNSSMNAQAAVRAGLGVALLEPATLLGAPLQGVTTRPVDIDVPFFFGVITPQFQPVDPVFLALNDALAEVARERLPGFVLHDPAHHDHLLRQMYDSGDADDQPDRAHDRDPSLAS</sequence>
<evidence type="ECO:0000256" key="4">
    <source>
        <dbReference type="ARBA" id="ARBA00023163"/>
    </source>
</evidence>
<evidence type="ECO:0000313" key="8">
    <source>
        <dbReference type="Proteomes" id="UP000216020"/>
    </source>
</evidence>
<evidence type="ECO:0000313" key="7">
    <source>
        <dbReference type="EMBL" id="OZI34038.1"/>
    </source>
</evidence>